<evidence type="ECO:0000313" key="2">
    <source>
        <dbReference type="EMBL" id="KAK9870812.1"/>
    </source>
</evidence>
<dbReference type="CDD" id="cd09276">
    <property type="entry name" value="Rnase_HI_RT_non_LTR"/>
    <property type="match status" value="1"/>
</dbReference>
<organism evidence="2 3">
    <name type="scientific">Henosepilachna vigintioctopunctata</name>
    <dbReference type="NCBI Taxonomy" id="420089"/>
    <lineage>
        <taxon>Eukaryota</taxon>
        <taxon>Metazoa</taxon>
        <taxon>Ecdysozoa</taxon>
        <taxon>Arthropoda</taxon>
        <taxon>Hexapoda</taxon>
        <taxon>Insecta</taxon>
        <taxon>Pterygota</taxon>
        <taxon>Neoptera</taxon>
        <taxon>Endopterygota</taxon>
        <taxon>Coleoptera</taxon>
        <taxon>Polyphaga</taxon>
        <taxon>Cucujiformia</taxon>
        <taxon>Coccinelloidea</taxon>
        <taxon>Coccinellidae</taxon>
        <taxon>Epilachninae</taxon>
        <taxon>Epilachnini</taxon>
        <taxon>Henosepilachna</taxon>
    </lineage>
</organism>
<dbReference type="PROSITE" id="PS50879">
    <property type="entry name" value="RNASE_H_1"/>
    <property type="match status" value="1"/>
</dbReference>
<dbReference type="Proteomes" id="UP001431783">
    <property type="component" value="Unassembled WGS sequence"/>
</dbReference>
<dbReference type="Pfam" id="PF00075">
    <property type="entry name" value="RNase_H"/>
    <property type="match status" value="1"/>
</dbReference>
<feature type="domain" description="RNase H type-1" evidence="1">
    <location>
        <begin position="262"/>
        <end position="399"/>
    </location>
</feature>
<dbReference type="InterPro" id="IPR036397">
    <property type="entry name" value="RNaseH_sf"/>
</dbReference>
<gene>
    <name evidence="2" type="ORF">WA026_009772</name>
</gene>
<dbReference type="SUPFAM" id="SSF53098">
    <property type="entry name" value="Ribonuclease H-like"/>
    <property type="match status" value="1"/>
</dbReference>
<dbReference type="InterPro" id="IPR002156">
    <property type="entry name" value="RNaseH_domain"/>
</dbReference>
<dbReference type="InterPro" id="IPR012337">
    <property type="entry name" value="RNaseH-like_sf"/>
</dbReference>
<dbReference type="GO" id="GO:0004523">
    <property type="term" value="F:RNA-DNA hybrid ribonuclease activity"/>
    <property type="evidence" value="ECO:0007669"/>
    <property type="project" value="InterPro"/>
</dbReference>
<dbReference type="AlphaFoldDB" id="A0AAW1TRX4"/>
<evidence type="ECO:0000313" key="3">
    <source>
        <dbReference type="Proteomes" id="UP001431783"/>
    </source>
</evidence>
<name>A0AAW1TRX4_9CUCU</name>
<evidence type="ECO:0000259" key="1">
    <source>
        <dbReference type="PROSITE" id="PS50879"/>
    </source>
</evidence>
<comment type="caution">
    <text evidence="2">The sequence shown here is derived from an EMBL/GenBank/DDBJ whole genome shotgun (WGS) entry which is preliminary data.</text>
</comment>
<dbReference type="GO" id="GO:0003676">
    <property type="term" value="F:nucleic acid binding"/>
    <property type="evidence" value="ECO:0007669"/>
    <property type="project" value="InterPro"/>
</dbReference>
<keyword evidence="3" id="KW-1185">Reference proteome</keyword>
<protein>
    <recommendedName>
        <fullName evidence="1">RNase H type-1 domain-containing protein</fullName>
    </recommendedName>
</protein>
<sequence length="555" mass="63811">MIGFSSFLFNHGQCLSSTKSVMCSFSLKRINFPSQFKIGNFTFQHKSVVKFLGMLLDRKLLWKEHIGYIKRNVENRYQILRYTCHNNWGADQNMALLFYRSYIRSVMDYGSCFFGSASNSVLKPLDSLQRKSIKKCIGFLGSTPNDVVCSESGEIPLKKRREFLTGKFIIKKISTSSSAITKIHELFINTLTHKFWIVRADPLISSCYYTAQSYSEILKIDNKLPIFTMDYKCFSISPDVHIPSYSNISTKEEFLSIISSSFADYYQIFTDASKSPLSPVGAAVYDPFRDSYVHSAFHRQFSIFFAELASISMALNYIQELPHVNKSTRFIIISDSQSALMSLKNVKFDSSFSYIHKDIFISLLNLGQQDIYVKFLWVKAHMGIPPNELVDKAAKLASKNEVADKKCVPSDISIDINSLVWEKWRQEFQEEAKGAFYKCINPVPLAVTWYNSIGNRREFVRILCRLRSGHAICPQYMYKIGLKDNPECECGELGTIDHLLLACSKFSHQRIELISNINRIIKFYQPYSLNFILSLNNLEVYELVFEYIQSLGLKI</sequence>
<dbReference type="Gene3D" id="3.30.420.10">
    <property type="entry name" value="Ribonuclease H-like superfamily/Ribonuclease H"/>
    <property type="match status" value="1"/>
</dbReference>
<dbReference type="EMBL" id="JARQZJ010000004">
    <property type="protein sequence ID" value="KAK9870812.1"/>
    <property type="molecule type" value="Genomic_DNA"/>
</dbReference>
<reference evidence="2 3" key="1">
    <citation type="submission" date="2023-03" db="EMBL/GenBank/DDBJ databases">
        <title>Genome insight into feeding habits of ladybird beetles.</title>
        <authorList>
            <person name="Li H.-S."/>
            <person name="Huang Y.-H."/>
            <person name="Pang H."/>
        </authorList>
    </citation>
    <scope>NUCLEOTIDE SEQUENCE [LARGE SCALE GENOMIC DNA]</scope>
    <source>
        <strain evidence="2">SYSU_2023b</strain>
        <tissue evidence="2">Whole body</tissue>
    </source>
</reference>
<proteinExistence type="predicted"/>
<accession>A0AAW1TRX4</accession>